<feature type="signal peptide" evidence="1">
    <location>
        <begin position="1"/>
        <end position="30"/>
    </location>
</feature>
<protein>
    <submittedName>
        <fullName evidence="3">Isochorismatase</fullName>
    </submittedName>
</protein>
<organism evidence="3 4">
    <name type="scientific">Hyphomonas adhaerens</name>
    <dbReference type="NCBI Taxonomy" id="81029"/>
    <lineage>
        <taxon>Bacteria</taxon>
        <taxon>Pseudomonadati</taxon>
        <taxon>Pseudomonadota</taxon>
        <taxon>Alphaproteobacteria</taxon>
        <taxon>Hyphomonadales</taxon>
        <taxon>Hyphomonadaceae</taxon>
        <taxon>Hyphomonas</taxon>
    </lineage>
</organism>
<dbReference type="Pfam" id="PF00857">
    <property type="entry name" value="Isochorismatase"/>
    <property type="match status" value="1"/>
</dbReference>
<proteinExistence type="predicted"/>
<dbReference type="InterPro" id="IPR000868">
    <property type="entry name" value="Isochorismatase-like_dom"/>
</dbReference>
<feature type="non-terminal residue" evidence="3">
    <location>
        <position position="192"/>
    </location>
</feature>
<keyword evidence="1" id="KW-0732">Signal</keyword>
<accession>A0A3B9GTR2</accession>
<dbReference type="Proteomes" id="UP000259610">
    <property type="component" value="Unassembled WGS sequence"/>
</dbReference>
<dbReference type="SUPFAM" id="SSF52499">
    <property type="entry name" value="Isochorismatase-like hydrolases"/>
    <property type="match status" value="1"/>
</dbReference>
<reference evidence="3 4" key="1">
    <citation type="journal article" date="2018" name="Nat. Biotechnol.">
        <title>A standardized bacterial taxonomy based on genome phylogeny substantially revises the tree of life.</title>
        <authorList>
            <person name="Parks D.H."/>
            <person name="Chuvochina M."/>
            <person name="Waite D.W."/>
            <person name="Rinke C."/>
            <person name="Skarshewski A."/>
            <person name="Chaumeil P.A."/>
            <person name="Hugenholtz P."/>
        </authorList>
    </citation>
    <scope>NUCLEOTIDE SEQUENCE [LARGE SCALE GENOMIC DNA]</scope>
    <source>
        <strain evidence="3">UBA8733</strain>
    </source>
</reference>
<evidence type="ECO:0000256" key="1">
    <source>
        <dbReference type="SAM" id="SignalP"/>
    </source>
</evidence>
<feature type="domain" description="Isochorismatase-like" evidence="2">
    <location>
        <begin position="43"/>
        <end position="191"/>
    </location>
</feature>
<evidence type="ECO:0000259" key="2">
    <source>
        <dbReference type="Pfam" id="PF00857"/>
    </source>
</evidence>
<dbReference type="EMBL" id="DMAN01000033">
    <property type="protein sequence ID" value="HAE25821.1"/>
    <property type="molecule type" value="Genomic_DNA"/>
</dbReference>
<dbReference type="PROSITE" id="PS51257">
    <property type="entry name" value="PROKAR_LIPOPROTEIN"/>
    <property type="match status" value="1"/>
</dbReference>
<dbReference type="InterPro" id="IPR036380">
    <property type="entry name" value="Isochorismatase-like_sf"/>
</dbReference>
<evidence type="ECO:0000313" key="3">
    <source>
        <dbReference type="EMBL" id="HAE25821.1"/>
    </source>
</evidence>
<dbReference type="Gene3D" id="3.40.50.850">
    <property type="entry name" value="Isochorismatase-like"/>
    <property type="match status" value="1"/>
</dbReference>
<name>A0A3B9GTR2_9PROT</name>
<dbReference type="AlphaFoldDB" id="A0A3B9GTR2"/>
<evidence type="ECO:0000313" key="4">
    <source>
        <dbReference type="Proteomes" id="UP000259610"/>
    </source>
</evidence>
<gene>
    <name evidence="3" type="ORF">DCG58_01570</name>
</gene>
<sequence>MFGLKSSRESFAAALAMAGAILTFAGCASAEPAAGFQPDPARTAVLITDPQNDFMSEKGAAWGLVKGNVERLHTRENIAKLIASAKSEDVPLFVSPHFYFPQDGGWLARGPIQQTLHDIHMFEVAGPVDYSKIAGTGADFYGPLKAAILDGKTVIVSPHKIYGPESNDLVMQLRKHGIDTVIMGGFAANLCT</sequence>
<comment type="caution">
    <text evidence="3">The sequence shown here is derived from an EMBL/GenBank/DDBJ whole genome shotgun (WGS) entry which is preliminary data.</text>
</comment>
<feature type="chain" id="PRO_5017597916" evidence="1">
    <location>
        <begin position="31"/>
        <end position="192"/>
    </location>
</feature>